<dbReference type="PANTHER" id="PTHR33112:SF9">
    <property type="entry name" value="HETEROKARYON INCOMPATIBILITY DOMAIN-CONTAINING PROTEIN"/>
    <property type="match status" value="1"/>
</dbReference>
<dbReference type="EMBL" id="JAOQBH010000012">
    <property type="protein sequence ID" value="KAJ4128204.1"/>
    <property type="molecule type" value="Genomic_DNA"/>
</dbReference>
<dbReference type="Pfam" id="PF06985">
    <property type="entry name" value="HET"/>
    <property type="match status" value="1"/>
</dbReference>
<name>A0ABQ8R6V6_FUSEQ</name>
<protein>
    <recommendedName>
        <fullName evidence="1">Heterokaryon incompatibility domain-containing protein</fullName>
    </recommendedName>
</protein>
<comment type="caution">
    <text evidence="2">The sequence shown here is derived from an EMBL/GenBank/DDBJ whole genome shotgun (WGS) entry which is preliminary data.</text>
</comment>
<evidence type="ECO:0000259" key="1">
    <source>
        <dbReference type="Pfam" id="PF06985"/>
    </source>
</evidence>
<evidence type="ECO:0000313" key="3">
    <source>
        <dbReference type="Proteomes" id="UP001152024"/>
    </source>
</evidence>
<keyword evidence="3" id="KW-1185">Reference proteome</keyword>
<sequence length="633" mass="72223">MGCPGCILLHEAWAYCIPDELSRSKAWLSFNVDTAKMYFHLFDHGVHDIDIFTLPGQPRFKHISRSSLIPPSTRLKDNLSRIQGWIEACEKSHIKCTEATGFTPLRLLDLQPGNEAFVQLVSVADARYACLSHCWGSTRSKHLTRRSNLKENERGIPLPELPKTFRDAVEITKALGIRFLWIDTFCIIQDDEKDWEAQASLMSATYENAYITLAAGASDGDDGGFFAEAYEKHTKPYKFNLDVDGISHEIHMRYAVSHGSIGWPAGEGFPLMTRAWTLQERQLARRYLCFGRNEIFWECQENVACSCTMAEGPFNPIDPSEESPKLPGCEPLKYQCSRLKDLSSHEIAYLWRELVTDYSTRNLTKPSDKLPALAGLANKFQRVIGSYYLAGLWLKNLREDLAWHAYGDEESMGRVRKGPSWTWAAAGDLRIEWSPLDLHSTFRVEGASFHGDIHGFNADSDVKDRHLRISGNLLPVSIQTYTELEDFEEAFPLARHCQVVEWSRRHSQHSQILVQQNGSLVGPAKRDPRGRSKEVGDSQRSYMHGTFFADYRFWETDEELRETLQHAYFLLLGIELDADPFWIAGMVLKPRLGPWAELEESYERIGWLRYCTLKSAKETEWVPQGTAVTLKLA</sequence>
<dbReference type="PANTHER" id="PTHR33112">
    <property type="entry name" value="DOMAIN PROTEIN, PUTATIVE-RELATED"/>
    <property type="match status" value="1"/>
</dbReference>
<feature type="domain" description="Heterokaryon incompatibility" evidence="1">
    <location>
        <begin position="128"/>
        <end position="280"/>
    </location>
</feature>
<dbReference type="InterPro" id="IPR010730">
    <property type="entry name" value="HET"/>
</dbReference>
<dbReference type="Proteomes" id="UP001152024">
    <property type="component" value="Unassembled WGS sequence"/>
</dbReference>
<organism evidence="2 3">
    <name type="scientific">Fusarium equiseti</name>
    <name type="common">Fusarium scirpi</name>
    <dbReference type="NCBI Taxonomy" id="61235"/>
    <lineage>
        <taxon>Eukaryota</taxon>
        <taxon>Fungi</taxon>
        <taxon>Dikarya</taxon>
        <taxon>Ascomycota</taxon>
        <taxon>Pezizomycotina</taxon>
        <taxon>Sordariomycetes</taxon>
        <taxon>Hypocreomycetidae</taxon>
        <taxon>Hypocreales</taxon>
        <taxon>Nectriaceae</taxon>
        <taxon>Fusarium</taxon>
        <taxon>Fusarium incarnatum-equiseti species complex</taxon>
    </lineage>
</organism>
<proteinExistence type="predicted"/>
<accession>A0ABQ8R6V6</accession>
<evidence type="ECO:0000313" key="2">
    <source>
        <dbReference type="EMBL" id="KAJ4128204.1"/>
    </source>
</evidence>
<gene>
    <name evidence="2" type="ORF">NW768_008490</name>
</gene>
<reference evidence="2" key="1">
    <citation type="submission" date="2022-09" db="EMBL/GenBank/DDBJ databases">
        <title>Fusarium specimens isolated from Avocado Roots.</title>
        <authorList>
            <person name="Stajich J."/>
            <person name="Roper C."/>
            <person name="Heimlech-Rivalta G."/>
        </authorList>
    </citation>
    <scope>NUCLEOTIDE SEQUENCE</scope>
    <source>
        <strain evidence="2">CF00095</strain>
    </source>
</reference>